<keyword evidence="1" id="KW-0346">Stress response</keyword>
<proteinExistence type="inferred from homology"/>
<dbReference type="Gene3D" id="3.40.50.880">
    <property type="match status" value="1"/>
</dbReference>
<name>A0A252CGD9_9LACT</name>
<protein>
    <submittedName>
        <fullName evidence="6">Type 1 glutamine amidotransferase domain-containing protein</fullName>
    </submittedName>
</protein>
<dbReference type="Pfam" id="PF01965">
    <property type="entry name" value="DJ-1_PfpI"/>
    <property type="match status" value="1"/>
</dbReference>
<dbReference type="EMBL" id="MUIZ01000001">
    <property type="protein sequence ID" value="OUK05623.1"/>
    <property type="molecule type" value="Genomic_DNA"/>
</dbReference>
<keyword evidence="6" id="KW-0808">Transferase</keyword>
<dbReference type="InterPro" id="IPR002818">
    <property type="entry name" value="DJ-1/PfpI"/>
</dbReference>
<dbReference type="GO" id="GO:0005737">
    <property type="term" value="C:cytoplasm"/>
    <property type="evidence" value="ECO:0007669"/>
    <property type="project" value="TreeGrafter"/>
</dbReference>
<dbReference type="Proteomes" id="UP001262817">
    <property type="component" value="Unassembled WGS sequence"/>
</dbReference>
<keyword evidence="6" id="KW-0315">Glutamine amidotransferase</keyword>
<dbReference type="PANTHER" id="PTHR48094">
    <property type="entry name" value="PROTEIN/NUCLEIC ACID DEGLYCASE DJ-1-RELATED"/>
    <property type="match status" value="1"/>
</dbReference>
<evidence type="ECO:0000256" key="3">
    <source>
        <dbReference type="ARBA" id="ARBA00038493"/>
    </source>
</evidence>
<sequence length="225" mass="25393">MNKVLIVETNIKRYKNTNEATGLWLGESAEFVDELQKHGIAYDFVSPNGGYVPLDPRSMKYMDEAIWNIYERQDFVERALKKTLKPEEVISQDYRAIYFTGGHGVMWDFPDNPEIKGIAQAIYAHGGYLTSVCHGIAGLLNLKNQEGQYIISGKKITGFTTAEEVLAGKKKIVPFLNEEVAKSRGATWCKKRFYKDFALQDGQLITGQNPFSVRSVAKMLIKEIA</sequence>
<reference evidence="5" key="2">
    <citation type="submission" date="2023-03" db="EMBL/GenBank/DDBJ databases">
        <authorList>
            <person name="Shen W."/>
            <person name="Cai J."/>
        </authorList>
    </citation>
    <scope>NUCLEOTIDE SEQUENCE</scope>
    <source>
        <strain evidence="5">P86-2</strain>
    </source>
</reference>
<gene>
    <name evidence="6" type="ORF">BZZ03_02580</name>
    <name evidence="5" type="ORF">P7D17_01330</name>
</gene>
<dbReference type="RefSeq" id="WP_019292625.1">
    <property type="nucleotide sequence ID" value="NZ_CP045924.1"/>
</dbReference>
<dbReference type="InterPro" id="IPR050325">
    <property type="entry name" value="Prot/Nucl_acid_deglycase"/>
</dbReference>
<dbReference type="CDD" id="cd03141">
    <property type="entry name" value="GATase1_Hsp31_like"/>
    <property type="match status" value="1"/>
</dbReference>
<dbReference type="SUPFAM" id="SSF52317">
    <property type="entry name" value="Class I glutamine amidotransferase-like"/>
    <property type="match status" value="1"/>
</dbReference>
<evidence type="ECO:0000259" key="4">
    <source>
        <dbReference type="Pfam" id="PF01965"/>
    </source>
</evidence>
<keyword evidence="2" id="KW-0456">Lyase</keyword>
<dbReference type="AlphaFoldDB" id="A0A252CGD9"/>
<dbReference type="PANTHER" id="PTHR48094:SF11">
    <property type="entry name" value="GLUTATHIONE-INDEPENDENT GLYOXALASE HSP31-RELATED"/>
    <property type="match status" value="1"/>
</dbReference>
<evidence type="ECO:0000256" key="1">
    <source>
        <dbReference type="ARBA" id="ARBA00023016"/>
    </source>
</evidence>
<comment type="caution">
    <text evidence="6">The sequence shown here is derived from an EMBL/GenBank/DDBJ whole genome shotgun (WGS) entry which is preliminary data.</text>
</comment>
<evidence type="ECO:0000256" key="2">
    <source>
        <dbReference type="ARBA" id="ARBA00023239"/>
    </source>
</evidence>
<accession>A0A252CGD9</accession>
<feature type="domain" description="DJ-1/PfpI" evidence="4">
    <location>
        <begin position="31"/>
        <end position="222"/>
    </location>
</feature>
<dbReference type="GO" id="GO:0019243">
    <property type="term" value="P:methylglyoxal catabolic process to D-lactate via S-lactoyl-glutathione"/>
    <property type="evidence" value="ECO:0007669"/>
    <property type="project" value="TreeGrafter"/>
</dbReference>
<evidence type="ECO:0000313" key="6">
    <source>
        <dbReference type="EMBL" id="OUK05623.1"/>
    </source>
</evidence>
<reference evidence="6 7" key="1">
    <citation type="submission" date="2017-02" db="EMBL/GenBank/DDBJ databases">
        <authorList>
            <person name="Peterson S.W."/>
        </authorList>
    </citation>
    <scope>NUCLEOTIDE SEQUENCE [LARGE SCALE GENOMIC DNA]</scope>
    <source>
        <strain evidence="6">159469</strain>
    </source>
</reference>
<dbReference type="GO" id="GO:0019172">
    <property type="term" value="F:glyoxalase III activity"/>
    <property type="evidence" value="ECO:0007669"/>
    <property type="project" value="TreeGrafter"/>
</dbReference>
<dbReference type="EMBL" id="JARPXR010000001">
    <property type="protein sequence ID" value="MDT2582761.1"/>
    <property type="molecule type" value="Genomic_DNA"/>
</dbReference>
<dbReference type="InterPro" id="IPR029062">
    <property type="entry name" value="Class_I_gatase-like"/>
</dbReference>
<evidence type="ECO:0000313" key="5">
    <source>
        <dbReference type="EMBL" id="MDT2582761.1"/>
    </source>
</evidence>
<dbReference type="GO" id="GO:0016740">
    <property type="term" value="F:transferase activity"/>
    <property type="evidence" value="ECO:0007669"/>
    <property type="project" value="UniProtKB-KW"/>
</dbReference>
<comment type="similarity">
    <text evidence="3">Belongs to the peptidase C56 family. HSP31-like subfamily.</text>
</comment>
<dbReference type="Proteomes" id="UP000194606">
    <property type="component" value="Unassembled WGS sequence"/>
</dbReference>
<evidence type="ECO:0000313" key="7">
    <source>
        <dbReference type="Proteomes" id="UP000194606"/>
    </source>
</evidence>
<organism evidence="6 7">
    <name type="scientific">Lactococcus petauri</name>
    <dbReference type="NCBI Taxonomy" id="1940789"/>
    <lineage>
        <taxon>Bacteria</taxon>
        <taxon>Bacillati</taxon>
        <taxon>Bacillota</taxon>
        <taxon>Bacilli</taxon>
        <taxon>Lactobacillales</taxon>
        <taxon>Streptococcaceae</taxon>
        <taxon>Lactococcus</taxon>
    </lineage>
</organism>